<organism evidence="9 10">
    <name type="scientific">Actinocorallia herbida</name>
    <dbReference type="NCBI Taxonomy" id="58109"/>
    <lineage>
        <taxon>Bacteria</taxon>
        <taxon>Bacillati</taxon>
        <taxon>Actinomycetota</taxon>
        <taxon>Actinomycetes</taxon>
        <taxon>Streptosporangiales</taxon>
        <taxon>Thermomonosporaceae</taxon>
        <taxon>Actinocorallia</taxon>
    </lineage>
</organism>
<evidence type="ECO:0000256" key="5">
    <source>
        <dbReference type="ARBA" id="ARBA00022989"/>
    </source>
</evidence>
<dbReference type="Pfam" id="PF19300">
    <property type="entry name" value="BPD_transp_1_N"/>
    <property type="match status" value="1"/>
</dbReference>
<evidence type="ECO:0000256" key="2">
    <source>
        <dbReference type="ARBA" id="ARBA00022448"/>
    </source>
</evidence>
<dbReference type="Gene3D" id="1.10.3720.10">
    <property type="entry name" value="MetI-like"/>
    <property type="match status" value="1"/>
</dbReference>
<keyword evidence="4 7" id="KW-0812">Transmembrane</keyword>
<evidence type="ECO:0000313" key="10">
    <source>
        <dbReference type="Proteomes" id="UP000272400"/>
    </source>
</evidence>
<proteinExistence type="inferred from homology"/>
<evidence type="ECO:0000313" key="9">
    <source>
        <dbReference type="EMBL" id="ROO84236.1"/>
    </source>
</evidence>
<dbReference type="EMBL" id="RJKE01000001">
    <property type="protein sequence ID" value="ROO84236.1"/>
    <property type="molecule type" value="Genomic_DNA"/>
</dbReference>
<accession>A0A3N1CSE1</accession>
<reference evidence="9 10" key="1">
    <citation type="submission" date="2018-11" db="EMBL/GenBank/DDBJ databases">
        <title>Sequencing the genomes of 1000 actinobacteria strains.</title>
        <authorList>
            <person name="Klenk H.-P."/>
        </authorList>
    </citation>
    <scope>NUCLEOTIDE SEQUENCE [LARGE SCALE GENOMIC DNA]</scope>
    <source>
        <strain evidence="9 10">DSM 44254</strain>
    </source>
</reference>
<evidence type="ECO:0000256" key="3">
    <source>
        <dbReference type="ARBA" id="ARBA00022475"/>
    </source>
</evidence>
<feature type="transmembrane region" description="Helical" evidence="7">
    <location>
        <begin position="251"/>
        <end position="278"/>
    </location>
</feature>
<dbReference type="CDD" id="cd06261">
    <property type="entry name" value="TM_PBP2"/>
    <property type="match status" value="1"/>
</dbReference>
<keyword evidence="6 7" id="KW-0472">Membrane</keyword>
<dbReference type="SUPFAM" id="SSF161098">
    <property type="entry name" value="MetI-like"/>
    <property type="match status" value="1"/>
</dbReference>
<dbReference type="RefSeq" id="WP_123663877.1">
    <property type="nucleotide sequence ID" value="NZ_RJKE01000001.1"/>
</dbReference>
<evidence type="ECO:0000256" key="4">
    <source>
        <dbReference type="ARBA" id="ARBA00022692"/>
    </source>
</evidence>
<keyword evidence="5 7" id="KW-1133">Transmembrane helix</keyword>
<evidence type="ECO:0000256" key="1">
    <source>
        <dbReference type="ARBA" id="ARBA00004651"/>
    </source>
</evidence>
<protein>
    <submittedName>
        <fullName evidence="9">Peptide/nickel transport system permease protein</fullName>
    </submittedName>
</protein>
<keyword evidence="10" id="KW-1185">Reference proteome</keyword>
<feature type="transmembrane region" description="Helical" evidence="7">
    <location>
        <begin position="144"/>
        <end position="168"/>
    </location>
</feature>
<dbReference type="PANTHER" id="PTHR43163:SF9">
    <property type="entry name" value="ABC TRANSPORTER PERMEASE PROTEIN"/>
    <property type="match status" value="1"/>
</dbReference>
<dbReference type="GO" id="GO:0005886">
    <property type="term" value="C:plasma membrane"/>
    <property type="evidence" value="ECO:0007669"/>
    <property type="project" value="UniProtKB-SubCell"/>
</dbReference>
<feature type="transmembrane region" description="Helical" evidence="7">
    <location>
        <begin position="298"/>
        <end position="317"/>
    </location>
</feature>
<evidence type="ECO:0000259" key="8">
    <source>
        <dbReference type="PROSITE" id="PS50928"/>
    </source>
</evidence>
<comment type="similarity">
    <text evidence="7">Belongs to the binding-protein-dependent transport system permease family.</text>
</comment>
<feature type="transmembrane region" description="Helical" evidence="7">
    <location>
        <begin position="12"/>
        <end position="31"/>
    </location>
</feature>
<feature type="domain" description="ABC transmembrane type-1" evidence="8">
    <location>
        <begin position="107"/>
        <end position="321"/>
    </location>
</feature>
<dbReference type="AlphaFoldDB" id="A0A3N1CSE1"/>
<dbReference type="OrthoDB" id="147639at2"/>
<dbReference type="Proteomes" id="UP000272400">
    <property type="component" value="Unassembled WGS sequence"/>
</dbReference>
<dbReference type="PANTHER" id="PTHR43163">
    <property type="entry name" value="DIPEPTIDE TRANSPORT SYSTEM PERMEASE PROTEIN DPPB-RELATED"/>
    <property type="match status" value="1"/>
</dbReference>
<dbReference type="PROSITE" id="PS50928">
    <property type="entry name" value="ABC_TM1"/>
    <property type="match status" value="1"/>
</dbReference>
<comment type="caution">
    <text evidence="9">The sequence shown here is derived from an EMBL/GenBank/DDBJ whole genome shotgun (WGS) entry which is preliminary data.</text>
</comment>
<feature type="transmembrane region" description="Helical" evidence="7">
    <location>
        <begin position="194"/>
        <end position="213"/>
    </location>
</feature>
<dbReference type="InterPro" id="IPR045621">
    <property type="entry name" value="BPD_transp_1_N"/>
</dbReference>
<gene>
    <name evidence="9" type="ORF">EDD29_1756</name>
</gene>
<keyword evidence="2 7" id="KW-0813">Transport</keyword>
<name>A0A3N1CSE1_9ACTN</name>
<sequence length="330" mass="36044">MLKYTLNQASRALTTLLIVLVATFALTRVAYRDPAAVLAPRNADQQTLDGITRALRLDEPWYLQLWHYLYRGPDIQGAEMGLFHWPPALGYSFRQQRPVTELILEKIPATLSLALGAVVLWMALALLFGVLAARRRDTWVDHGLSVVSYTGLSVPTFLTGILLAYFLYFKLSTYGIRWFPSGGYVPLTEDPAQWARHLLLPWLTIALAEIGVFQRVVRAHLLDVLGADYIRTARAKGVSERRVHFDHALGAALNPIITLGGLELAALMGGAIVTEQIFGLDGVGRLAVEAAVGGDFPVVIGTTVLAAAVFVVSTFAVDVVTRLRDPAGVT</sequence>
<dbReference type="Pfam" id="PF00528">
    <property type="entry name" value="BPD_transp_1"/>
    <property type="match status" value="1"/>
</dbReference>
<feature type="transmembrane region" description="Helical" evidence="7">
    <location>
        <begin position="111"/>
        <end position="132"/>
    </location>
</feature>
<dbReference type="InterPro" id="IPR035906">
    <property type="entry name" value="MetI-like_sf"/>
</dbReference>
<comment type="subcellular location">
    <subcellularLocation>
        <location evidence="1 7">Cell membrane</location>
        <topology evidence="1 7">Multi-pass membrane protein</topology>
    </subcellularLocation>
</comment>
<dbReference type="InterPro" id="IPR000515">
    <property type="entry name" value="MetI-like"/>
</dbReference>
<dbReference type="GO" id="GO:0055085">
    <property type="term" value="P:transmembrane transport"/>
    <property type="evidence" value="ECO:0007669"/>
    <property type="project" value="InterPro"/>
</dbReference>
<evidence type="ECO:0000256" key="6">
    <source>
        <dbReference type="ARBA" id="ARBA00023136"/>
    </source>
</evidence>
<evidence type="ECO:0000256" key="7">
    <source>
        <dbReference type="RuleBase" id="RU363032"/>
    </source>
</evidence>
<keyword evidence="3" id="KW-1003">Cell membrane</keyword>